<evidence type="ECO:0000313" key="2">
    <source>
        <dbReference type="EMBL" id="KAK7373572.1"/>
    </source>
</evidence>
<dbReference type="Proteomes" id="UP001374584">
    <property type="component" value="Unassembled WGS sequence"/>
</dbReference>
<dbReference type="AlphaFoldDB" id="A0AAN9NIR0"/>
<proteinExistence type="predicted"/>
<protein>
    <submittedName>
        <fullName evidence="2">Uncharacterized protein</fullName>
    </submittedName>
</protein>
<accession>A0AAN9NIR0</accession>
<gene>
    <name evidence="2" type="ORF">VNO80_06987</name>
</gene>
<organism evidence="2 3">
    <name type="scientific">Phaseolus coccineus</name>
    <name type="common">Scarlet runner bean</name>
    <name type="synonym">Phaseolus multiflorus</name>
    <dbReference type="NCBI Taxonomy" id="3886"/>
    <lineage>
        <taxon>Eukaryota</taxon>
        <taxon>Viridiplantae</taxon>
        <taxon>Streptophyta</taxon>
        <taxon>Embryophyta</taxon>
        <taxon>Tracheophyta</taxon>
        <taxon>Spermatophyta</taxon>
        <taxon>Magnoliopsida</taxon>
        <taxon>eudicotyledons</taxon>
        <taxon>Gunneridae</taxon>
        <taxon>Pentapetalae</taxon>
        <taxon>rosids</taxon>
        <taxon>fabids</taxon>
        <taxon>Fabales</taxon>
        <taxon>Fabaceae</taxon>
        <taxon>Papilionoideae</taxon>
        <taxon>50 kb inversion clade</taxon>
        <taxon>NPAAA clade</taxon>
        <taxon>indigoferoid/millettioid clade</taxon>
        <taxon>Phaseoleae</taxon>
        <taxon>Phaseolus</taxon>
    </lineage>
</organism>
<evidence type="ECO:0000313" key="3">
    <source>
        <dbReference type="Proteomes" id="UP001374584"/>
    </source>
</evidence>
<name>A0AAN9NIR0_PHACN</name>
<evidence type="ECO:0000256" key="1">
    <source>
        <dbReference type="SAM" id="Phobius"/>
    </source>
</evidence>
<keyword evidence="3" id="KW-1185">Reference proteome</keyword>
<sequence>MHVERDSLKSHVEILKFSLTKSLVHDHTFEGTGFVNINTNNDHMCHVYIKCEKQRRRFGHTALCSMLSCIVLGCAFFVGCDMCLARVGVWLVGPRAVWKWPGRCA</sequence>
<comment type="caution">
    <text evidence="2">The sequence shown here is derived from an EMBL/GenBank/DDBJ whole genome shotgun (WGS) entry which is preliminary data.</text>
</comment>
<dbReference type="EMBL" id="JAYMYR010000003">
    <property type="protein sequence ID" value="KAK7373572.1"/>
    <property type="molecule type" value="Genomic_DNA"/>
</dbReference>
<feature type="transmembrane region" description="Helical" evidence="1">
    <location>
        <begin position="58"/>
        <end position="78"/>
    </location>
</feature>
<keyword evidence="1" id="KW-0472">Membrane</keyword>
<keyword evidence="1" id="KW-0812">Transmembrane</keyword>
<reference evidence="2 3" key="1">
    <citation type="submission" date="2024-01" db="EMBL/GenBank/DDBJ databases">
        <title>The genomes of 5 underutilized Papilionoideae crops provide insights into root nodulation and disease resistanc.</title>
        <authorList>
            <person name="Jiang F."/>
        </authorList>
    </citation>
    <scope>NUCLEOTIDE SEQUENCE [LARGE SCALE GENOMIC DNA]</scope>
    <source>
        <strain evidence="2">JINMINGXINNONG_FW02</strain>
        <tissue evidence="2">Leaves</tissue>
    </source>
</reference>
<keyword evidence="1" id="KW-1133">Transmembrane helix</keyword>